<proteinExistence type="predicted"/>
<evidence type="ECO:0000313" key="2">
    <source>
        <dbReference type="Proteomes" id="UP000005950"/>
    </source>
</evidence>
<comment type="caution">
    <text evidence="1">The sequence shown here is derived from an EMBL/GenBank/DDBJ whole genome shotgun (WGS) entry which is preliminary data.</text>
</comment>
<reference evidence="1 2" key="2">
    <citation type="submission" date="2009-02" db="EMBL/GenBank/DDBJ databases">
        <title>Draft genome sequence of Holdemania filiformis DSM 12042.</title>
        <authorList>
            <person name="Sudarsanam P."/>
            <person name="Ley R."/>
            <person name="Guruge J."/>
            <person name="Turnbaugh P.J."/>
            <person name="Mahowald M."/>
            <person name="Liep D."/>
            <person name="Gordon J."/>
        </authorList>
    </citation>
    <scope>NUCLEOTIDE SEQUENCE [LARGE SCALE GENOMIC DNA]</scope>
    <source>
        <strain evidence="1 2">DSM 12042</strain>
    </source>
</reference>
<sequence>MGKDRKFSVSVFQLRPEDCAVKSSAAAPANLENEVPPSCV</sequence>
<dbReference type="Proteomes" id="UP000005950">
    <property type="component" value="Unassembled WGS sequence"/>
</dbReference>
<protein>
    <submittedName>
        <fullName evidence="1">Uncharacterized protein</fullName>
    </submittedName>
</protein>
<dbReference type="AlphaFoldDB" id="B9Y460"/>
<evidence type="ECO:0000313" key="1">
    <source>
        <dbReference type="EMBL" id="EEF69237.1"/>
    </source>
</evidence>
<dbReference type="HOGENOM" id="CLU_3290782_0_0_9"/>
<name>B9Y460_9FIRM</name>
<dbReference type="EMBL" id="ACCF01000044">
    <property type="protein sequence ID" value="EEF69237.1"/>
    <property type="molecule type" value="Genomic_DNA"/>
</dbReference>
<reference evidence="1 2" key="1">
    <citation type="submission" date="2008-12" db="EMBL/GenBank/DDBJ databases">
        <authorList>
            <person name="Fulton L."/>
            <person name="Clifton S."/>
            <person name="Fulton B."/>
            <person name="Xu J."/>
            <person name="Minx P."/>
            <person name="Pepin K.H."/>
            <person name="Johnson M."/>
            <person name="Bhonagiri V."/>
            <person name="Nash W.E."/>
            <person name="Mardis E.R."/>
            <person name="Wilson R.K."/>
        </authorList>
    </citation>
    <scope>NUCLEOTIDE SEQUENCE [LARGE SCALE GENOMIC DNA]</scope>
    <source>
        <strain evidence="1 2">DSM 12042</strain>
    </source>
</reference>
<organism evidence="1 2">
    <name type="scientific">Holdemania filiformis DSM 12042</name>
    <dbReference type="NCBI Taxonomy" id="545696"/>
    <lineage>
        <taxon>Bacteria</taxon>
        <taxon>Bacillati</taxon>
        <taxon>Bacillota</taxon>
        <taxon>Erysipelotrichia</taxon>
        <taxon>Erysipelotrichales</taxon>
        <taxon>Erysipelotrichaceae</taxon>
        <taxon>Holdemania</taxon>
    </lineage>
</organism>
<accession>B9Y460</accession>
<gene>
    <name evidence="1" type="ORF">HOLDEFILI_00591</name>
</gene>